<feature type="domain" description="Transposase InsH N-terminal" evidence="1">
    <location>
        <begin position="21"/>
        <end position="103"/>
    </location>
</feature>
<evidence type="ECO:0000313" key="3">
    <source>
        <dbReference type="Proteomes" id="UP001597023"/>
    </source>
</evidence>
<accession>A0ABW2WBP1</accession>
<gene>
    <name evidence="2" type="ORF">ACFQZ6_18275</name>
</gene>
<dbReference type="RefSeq" id="WP_381610367.1">
    <property type="nucleotide sequence ID" value="NZ_JBHTEB010000001.1"/>
</dbReference>
<protein>
    <submittedName>
        <fullName evidence="2">Transposase</fullName>
    </submittedName>
</protein>
<evidence type="ECO:0000313" key="2">
    <source>
        <dbReference type="EMBL" id="MFD0316129.1"/>
    </source>
</evidence>
<dbReference type="Pfam" id="PF05598">
    <property type="entry name" value="DUF772"/>
    <property type="match status" value="1"/>
</dbReference>
<dbReference type="Proteomes" id="UP001597023">
    <property type="component" value="Unassembled WGS sequence"/>
</dbReference>
<dbReference type="InterPro" id="IPR008490">
    <property type="entry name" value="Transposase_InsH_N"/>
</dbReference>
<sequence>MSLRPKGPGEIPAETVRVARAAFPKGSLAIRVRDELGPMFHDEDFADLFASRGRPAWSPARLALVSVLQFVEGLTDRQAAEAVRARIDFKYALGCRRTSERAPPRTDESAPFLMR</sequence>
<reference evidence="3" key="1">
    <citation type="journal article" date="2019" name="Int. J. Syst. Evol. Microbiol.">
        <title>The Global Catalogue of Microorganisms (GCM) 10K type strain sequencing project: providing services to taxonomists for standard genome sequencing and annotation.</title>
        <authorList>
            <consortium name="The Broad Institute Genomics Platform"/>
            <consortium name="The Broad Institute Genome Sequencing Center for Infectious Disease"/>
            <person name="Wu L."/>
            <person name="Ma J."/>
        </authorList>
    </citation>
    <scope>NUCLEOTIDE SEQUENCE [LARGE SCALE GENOMIC DNA]</scope>
    <source>
        <strain evidence="3">CGMCC 4.7400</strain>
    </source>
</reference>
<evidence type="ECO:0000259" key="1">
    <source>
        <dbReference type="Pfam" id="PF05598"/>
    </source>
</evidence>
<proteinExistence type="predicted"/>
<dbReference type="EMBL" id="JBHTEB010000001">
    <property type="protein sequence ID" value="MFD0316129.1"/>
    <property type="molecule type" value="Genomic_DNA"/>
</dbReference>
<organism evidence="2 3">
    <name type="scientific">Streptomyces flavalbus</name>
    <dbReference type="NCBI Taxonomy" id="2665155"/>
    <lineage>
        <taxon>Bacteria</taxon>
        <taxon>Bacillati</taxon>
        <taxon>Actinomycetota</taxon>
        <taxon>Actinomycetes</taxon>
        <taxon>Kitasatosporales</taxon>
        <taxon>Streptomycetaceae</taxon>
        <taxon>Streptomyces</taxon>
    </lineage>
</organism>
<name>A0ABW2WBP1_9ACTN</name>
<comment type="caution">
    <text evidence="2">The sequence shown here is derived from an EMBL/GenBank/DDBJ whole genome shotgun (WGS) entry which is preliminary data.</text>
</comment>
<keyword evidence="3" id="KW-1185">Reference proteome</keyword>